<dbReference type="PANTHER" id="PTHR34987:SF4">
    <property type="entry name" value="ALPHA-L-RHAMNOSIDASE C-TERMINAL DOMAIN-CONTAINING PROTEIN"/>
    <property type="match status" value="1"/>
</dbReference>
<dbReference type="AlphaFoldDB" id="A0A076ERA0"/>
<dbReference type="Gene3D" id="2.60.420.10">
    <property type="entry name" value="Maltose phosphorylase, domain 3"/>
    <property type="match status" value="1"/>
</dbReference>
<evidence type="ECO:0000256" key="1">
    <source>
        <dbReference type="SAM" id="MobiDB-lite"/>
    </source>
</evidence>
<evidence type="ECO:0000259" key="3">
    <source>
        <dbReference type="Pfam" id="PF17390"/>
    </source>
</evidence>
<dbReference type="InterPro" id="IPR035398">
    <property type="entry name" value="Bac_rhamnosid_C"/>
</dbReference>
<evidence type="ECO:0000259" key="2">
    <source>
        <dbReference type="Pfam" id="PF17389"/>
    </source>
</evidence>
<reference evidence="4 5" key="1">
    <citation type="submission" date="2014-07" db="EMBL/GenBank/DDBJ databases">
        <title>Genome Sequence of Rhodococcus opacus Strain R7, a Biodegrader of Mono- and Polycyclic Aromatic Hydrocarbons.</title>
        <authorList>
            <person name="Di Gennaro P."/>
            <person name="Zampolli J."/>
            <person name="Presti I."/>
            <person name="Cappelletti M."/>
            <person name="D'Ursi P."/>
            <person name="Orro A."/>
            <person name="Mezzelani A."/>
            <person name="Milanesi L."/>
        </authorList>
    </citation>
    <scope>NUCLEOTIDE SEQUENCE [LARGE SCALE GENOMIC DNA]</scope>
    <source>
        <strain evidence="4 5">R7</strain>
    </source>
</reference>
<gene>
    <name evidence="4" type="ORF">EP51_24990</name>
</gene>
<evidence type="ECO:0000313" key="4">
    <source>
        <dbReference type="EMBL" id="AII07723.1"/>
    </source>
</evidence>
<dbReference type="Proteomes" id="UP000028488">
    <property type="component" value="Chromosome"/>
</dbReference>
<dbReference type="eggNOG" id="COG3408">
    <property type="taxonomic scope" value="Bacteria"/>
</dbReference>
<organism evidence="4 5">
    <name type="scientific">Rhodococcus opacus</name>
    <name type="common">Nocardia opaca</name>
    <dbReference type="NCBI Taxonomy" id="37919"/>
    <lineage>
        <taxon>Bacteria</taxon>
        <taxon>Bacillati</taxon>
        <taxon>Actinomycetota</taxon>
        <taxon>Actinomycetes</taxon>
        <taxon>Mycobacteriales</taxon>
        <taxon>Nocardiaceae</taxon>
        <taxon>Rhodococcus</taxon>
    </lineage>
</organism>
<dbReference type="InterPro" id="IPR008928">
    <property type="entry name" value="6-hairpin_glycosidase_sf"/>
</dbReference>
<protein>
    <submittedName>
        <fullName evidence="4">Uncharacterized protein</fullName>
    </submittedName>
</protein>
<feature type="domain" description="Alpha-L-rhamnosidase six-hairpin glycosidase" evidence="2">
    <location>
        <begin position="392"/>
        <end position="639"/>
    </location>
</feature>
<accession>A0A076ERA0</accession>
<feature type="domain" description="Alpha-L-rhamnosidase C-terminal" evidence="3">
    <location>
        <begin position="753"/>
        <end position="811"/>
    </location>
</feature>
<dbReference type="Pfam" id="PF17390">
    <property type="entry name" value="Bac_rhamnosid_C"/>
    <property type="match status" value="1"/>
</dbReference>
<name>A0A076ERA0_RHOOP</name>
<proteinExistence type="predicted"/>
<dbReference type="SUPFAM" id="SSF48208">
    <property type="entry name" value="Six-hairpin glycosidases"/>
    <property type="match status" value="1"/>
</dbReference>
<evidence type="ECO:0000313" key="5">
    <source>
        <dbReference type="Proteomes" id="UP000028488"/>
    </source>
</evidence>
<feature type="region of interest" description="Disordered" evidence="1">
    <location>
        <begin position="28"/>
        <end position="47"/>
    </location>
</feature>
<dbReference type="Gene3D" id="1.50.10.10">
    <property type="match status" value="1"/>
</dbReference>
<dbReference type="RefSeq" id="WP_128640674.1">
    <property type="nucleotide sequence ID" value="NZ_CP008947.1"/>
</dbReference>
<dbReference type="EMBL" id="CP008947">
    <property type="protein sequence ID" value="AII07723.1"/>
    <property type="molecule type" value="Genomic_DNA"/>
</dbReference>
<dbReference type="PANTHER" id="PTHR34987">
    <property type="entry name" value="C, PUTATIVE (AFU_ORTHOLOGUE AFUA_3G02880)-RELATED"/>
    <property type="match status" value="1"/>
</dbReference>
<dbReference type="Pfam" id="PF17389">
    <property type="entry name" value="Bac_rhamnosid6H"/>
    <property type="match status" value="1"/>
</dbReference>
<dbReference type="Gene3D" id="2.60.120.260">
    <property type="entry name" value="Galactose-binding domain-like"/>
    <property type="match status" value="2"/>
</dbReference>
<sequence length="832" mass="92067">MPDLNAAPSATGGRAWPVQWQGHWISAPAPAGEEPAQRTAITPDTPRHPFERVLFTHTFDLAEAPKTFPARLTADSRYVLLVNGRTVGRGPVRSQPDRLHFDDHDLAPFVIAGENRVEVIVTYYGRPNSIWAPARQGSGLGDRATLVFEAHDGDHWLVTDGDWSTQILGQWSTLPATESRARVPFECLDETHRPGRVEFAEVRAVNHMGGLARSQPPTMPYGRLLPRPIGTLDGDNITPVSAGATTIASAAVDALAPLYRIQQLTADASAPEFTAYAWGATLSVSADRPALVAVDMGRIVCGYVTVSATSSEQARIGTALTEKAVTFTPDDPNQHVAGSIWVKKPGHSTFRALEKNGFRYAYLLIETDRDTEVSLRDFAVREDLYQLTGDARFSSSDMELNRIYDAGRRTAVLNSHDAFVDCPTREQRAWTGDLYVHALVHLTCSDDWRLVRRSLEVANSPRGDGILPMAAAADLEYIDNVTIPDWSLYWVHGLYSYYRYSGDLEFVRTTLPTVSRIISWYLAYQDPATGLVGYTPEWNLADWSAIFLDGYSSILNGMLGRTLTEFAEMSRAIGNTGDADWAMDRHARIRAGFERFWDPTRRVYRDHIGSEHGLDATSQLANSCAVLSGFAPLERHADIVAALTLDDRSVYRNWIGEPGRYSPERRRLHLLGIQQIDWDTENEIMRAEPFGSALVHDALHELGAHDELLHSIRQWSAFLANGYDTFGECWGFGTPCHGWSSYPTVSLIRYILGVTPASPGFDDATVAPRYDLLPSARGTVPTPHGSITLDWSETFLRIDSPVPFRVVHPDGTDLLLSAGRHELSRADTPCGG</sequence>
<dbReference type="InterPro" id="IPR012341">
    <property type="entry name" value="6hp_glycosidase-like_sf"/>
</dbReference>
<dbReference type="GO" id="GO:0005975">
    <property type="term" value="P:carbohydrate metabolic process"/>
    <property type="evidence" value="ECO:0007669"/>
    <property type="project" value="InterPro"/>
</dbReference>
<dbReference type="InterPro" id="IPR035396">
    <property type="entry name" value="Bac_rhamnosid6H"/>
</dbReference>